<dbReference type="Proteomes" id="UP000198508">
    <property type="component" value="Unassembled WGS sequence"/>
</dbReference>
<protein>
    <submittedName>
        <fullName evidence="3">Predicted ATPase</fullName>
    </submittedName>
</protein>
<dbReference type="InterPro" id="IPR038729">
    <property type="entry name" value="Rad50/SbcC_AAA"/>
</dbReference>
<organism evidence="3 4">
    <name type="scientific">Enterocloster lavalensis</name>
    <dbReference type="NCBI Taxonomy" id="460384"/>
    <lineage>
        <taxon>Bacteria</taxon>
        <taxon>Bacillati</taxon>
        <taxon>Bacillota</taxon>
        <taxon>Clostridia</taxon>
        <taxon>Lachnospirales</taxon>
        <taxon>Lachnospiraceae</taxon>
        <taxon>Enterocloster</taxon>
    </lineage>
</organism>
<sequence length="495" mass="56290">MYKSEIRPSQINKLMDKARKLNYEKYLHRVNLIKCRAFNNQSIEFDYPVTALIGPNGGGKTTILGACALLYNSIQPRQFFTRNRQLDEDMKNWSIAYDVIDRSKNKTEKIKRTASFSKEKWYRDALDRDVLFFGISRTLPAVERKDLSKFTNKNVVFSEDEILELGESAAKHISKILGKDVSKYSIVKADKFGNISILTGRTENGSSYSEFHFGAGESSVIKMVMGIENAPLQSLILIEELENGLHPLATARLVDYLIDVADRKGVQVIFTTHSEHAISSLPSEAVWAAIDGTAIQGKLDIHSLRSLTGEINSKLIIYTEDEFAKKWVEAIIRSDRNIAFEAIEIYAMGGDGTAVKVNKYHHSDPSSKVQSICIIDGDSRQSESVSDRVYRLPGEEPELHVFDEIVDKLDESSGILSVRFMREFKDSEEIKKIIKEVSMTNRDHHLIYSQIGEQVGFIDENIIRDAFLSTWCQKYQNEVKELISQIDTYLPYVNR</sequence>
<dbReference type="SUPFAM" id="SSF52540">
    <property type="entry name" value="P-loop containing nucleoside triphosphate hydrolases"/>
    <property type="match status" value="1"/>
</dbReference>
<dbReference type="STRING" id="460384.SAMN05216313_1745"/>
<feature type="domain" description="Rad50/SbcC-type AAA" evidence="2">
    <location>
        <begin position="30"/>
        <end position="180"/>
    </location>
</feature>
<dbReference type="InterPro" id="IPR027417">
    <property type="entry name" value="P-loop_NTPase"/>
</dbReference>
<name>A0A1I0KGP0_9FIRM</name>
<gene>
    <name evidence="3" type="ORF">SAMN05216313_1745</name>
</gene>
<dbReference type="PANTHER" id="PTHR43581">
    <property type="entry name" value="ATP/GTP PHOSPHATASE"/>
    <property type="match status" value="1"/>
</dbReference>
<feature type="domain" description="ATPase AAA-type core" evidence="1">
    <location>
        <begin position="229"/>
        <end position="276"/>
    </location>
</feature>
<accession>A0A1I0KGP0</accession>
<proteinExistence type="predicted"/>
<reference evidence="4" key="1">
    <citation type="submission" date="2016-10" db="EMBL/GenBank/DDBJ databases">
        <authorList>
            <person name="Varghese N."/>
            <person name="Submissions S."/>
        </authorList>
    </citation>
    <scope>NUCLEOTIDE SEQUENCE [LARGE SCALE GENOMIC DNA]</scope>
    <source>
        <strain evidence="4">NLAE-zl-G277</strain>
    </source>
</reference>
<dbReference type="Pfam" id="PF13304">
    <property type="entry name" value="AAA_21"/>
    <property type="match status" value="1"/>
</dbReference>
<dbReference type="Pfam" id="PF13476">
    <property type="entry name" value="AAA_23"/>
    <property type="match status" value="1"/>
</dbReference>
<evidence type="ECO:0000259" key="2">
    <source>
        <dbReference type="Pfam" id="PF13476"/>
    </source>
</evidence>
<dbReference type="Gene3D" id="3.40.50.300">
    <property type="entry name" value="P-loop containing nucleotide triphosphate hydrolases"/>
    <property type="match status" value="1"/>
</dbReference>
<dbReference type="InterPro" id="IPR051396">
    <property type="entry name" value="Bact_Antivir_Def_Nuclease"/>
</dbReference>
<dbReference type="GeneID" id="93281529"/>
<dbReference type="AlphaFoldDB" id="A0A1I0KGP0"/>
<dbReference type="EMBL" id="FOIM01000074">
    <property type="protein sequence ID" value="SEU22809.1"/>
    <property type="molecule type" value="Genomic_DNA"/>
</dbReference>
<evidence type="ECO:0000313" key="3">
    <source>
        <dbReference type="EMBL" id="SEU22809.1"/>
    </source>
</evidence>
<dbReference type="GO" id="GO:0005524">
    <property type="term" value="F:ATP binding"/>
    <property type="evidence" value="ECO:0007669"/>
    <property type="project" value="InterPro"/>
</dbReference>
<dbReference type="PANTHER" id="PTHR43581:SF4">
    <property type="entry name" value="ATP_GTP PHOSPHATASE"/>
    <property type="match status" value="1"/>
</dbReference>
<evidence type="ECO:0000259" key="1">
    <source>
        <dbReference type="Pfam" id="PF13304"/>
    </source>
</evidence>
<dbReference type="GO" id="GO:0016887">
    <property type="term" value="F:ATP hydrolysis activity"/>
    <property type="evidence" value="ECO:0007669"/>
    <property type="project" value="InterPro"/>
</dbReference>
<dbReference type="RefSeq" id="WP_206197061.1">
    <property type="nucleotide sequence ID" value="NZ_FOIM01000074.1"/>
</dbReference>
<dbReference type="InterPro" id="IPR003959">
    <property type="entry name" value="ATPase_AAA_core"/>
</dbReference>
<keyword evidence="4" id="KW-1185">Reference proteome</keyword>
<dbReference type="GO" id="GO:0006302">
    <property type="term" value="P:double-strand break repair"/>
    <property type="evidence" value="ECO:0007669"/>
    <property type="project" value="InterPro"/>
</dbReference>
<evidence type="ECO:0000313" key="4">
    <source>
        <dbReference type="Proteomes" id="UP000198508"/>
    </source>
</evidence>